<comment type="caution">
    <text evidence="6">The sequence shown here is derived from an EMBL/GenBank/DDBJ whole genome shotgun (WGS) entry which is preliminary data.</text>
</comment>
<organism evidence="6 7">
    <name type="scientific">Flavobacterium cellulosilyticum</name>
    <dbReference type="NCBI Taxonomy" id="2541731"/>
    <lineage>
        <taxon>Bacteria</taxon>
        <taxon>Pseudomonadati</taxon>
        <taxon>Bacteroidota</taxon>
        <taxon>Flavobacteriia</taxon>
        <taxon>Flavobacteriales</taxon>
        <taxon>Flavobacteriaceae</taxon>
        <taxon>Flavobacterium</taxon>
    </lineage>
</organism>
<dbReference type="OrthoDB" id="9799585at2"/>
<evidence type="ECO:0000256" key="3">
    <source>
        <dbReference type="ARBA" id="ARBA00022989"/>
    </source>
</evidence>
<gene>
    <name evidence="6" type="ORF">E0F76_03450</name>
</gene>
<evidence type="ECO:0000313" key="7">
    <source>
        <dbReference type="Proteomes" id="UP000295479"/>
    </source>
</evidence>
<dbReference type="InterPro" id="IPR003825">
    <property type="entry name" value="Colicin-V_CvpA"/>
</dbReference>
<dbReference type="PANTHER" id="PTHR37306:SF1">
    <property type="entry name" value="COLICIN V PRODUCTION PROTEIN"/>
    <property type="match status" value="1"/>
</dbReference>
<evidence type="ECO:0000256" key="5">
    <source>
        <dbReference type="SAM" id="Phobius"/>
    </source>
</evidence>
<feature type="transmembrane region" description="Helical" evidence="5">
    <location>
        <begin position="20"/>
        <end position="42"/>
    </location>
</feature>
<evidence type="ECO:0000313" key="6">
    <source>
        <dbReference type="EMBL" id="TDD99789.1"/>
    </source>
</evidence>
<dbReference type="EMBL" id="SMFK01000001">
    <property type="protein sequence ID" value="TDD99789.1"/>
    <property type="molecule type" value="Genomic_DNA"/>
</dbReference>
<dbReference type="PANTHER" id="PTHR37306">
    <property type="entry name" value="COLICIN V PRODUCTION PROTEIN"/>
    <property type="match status" value="1"/>
</dbReference>
<dbReference type="Pfam" id="PF02674">
    <property type="entry name" value="Colicin_V"/>
    <property type="match status" value="1"/>
</dbReference>
<accession>A0A4R5CKS2</accession>
<name>A0A4R5CKS2_9FLAO</name>
<feature type="transmembrane region" description="Helical" evidence="5">
    <location>
        <begin position="104"/>
        <end position="122"/>
    </location>
</feature>
<keyword evidence="2 5" id="KW-0812">Transmembrane</keyword>
<feature type="transmembrane region" description="Helical" evidence="5">
    <location>
        <begin position="62"/>
        <end position="83"/>
    </location>
</feature>
<evidence type="ECO:0000256" key="1">
    <source>
        <dbReference type="ARBA" id="ARBA00004141"/>
    </source>
</evidence>
<protein>
    <submittedName>
        <fullName evidence="6">CvpA family protein</fullName>
    </submittedName>
</protein>
<dbReference type="GO" id="GO:0009403">
    <property type="term" value="P:toxin biosynthetic process"/>
    <property type="evidence" value="ECO:0007669"/>
    <property type="project" value="InterPro"/>
</dbReference>
<dbReference type="GO" id="GO:0016020">
    <property type="term" value="C:membrane"/>
    <property type="evidence" value="ECO:0007669"/>
    <property type="project" value="UniProtKB-SubCell"/>
</dbReference>
<reference evidence="6 7" key="1">
    <citation type="submission" date="2019-03" db="EMBL/GenBank/DDBJ databases">
        <title>Flavobacterium AR-3-4 sp. nov. isolated from arctic soil.</title>
        <authorList>
            <person name="Chaudhary D.K."/>
        </authorList>
    </citation>
    <scope>NUCLEOTIDE SEQUENCE [LARGE SCALE GENOMIC DNA]</scope>
    <source>
        <strain evidence="6 7">AR-3-4</strain>
    </source>
</reference>
<dbReference type="Proteomes" id="UP000295479">
    <property type="component" value="Unassembled WGS sequence"/>
</dbReference>
<keyword evidence="4 5" id="KW-0472">Membrane</keyword>
<dbReference type="RefSeq" id="WP_132001372.1">
    <property type="nucleotide sequence ID" value="NZ_SMFK01000001.1"/>
</dbReference>
<keyword evidence="7" id="KW-1185">Reference proteome</keyword>
<keyword evidence="3 5" id="KW-1133">Transmembrane helix</keyword>
<evidence type="ECO:0000256" key="2">
    <source>
        <dbReference type="ARBA" id="ARBA00022692"/>
    </source>
</evidence>
<dbReference type="AlphaFoldDB" id="A0A4R5CKS2"/>
<proteinExistence type="predicted"/>
<comment type="subcellular location">
    <subcellularLocation>
        <location evidence="1">Membrane</location>
        <topology evidence="1">Multi-pass membrane protein</topology>
    </subcellularLocation>
</comment>
<evidence type="ECO:0000256" key="4">
    <source>
        <dbReference type="ARBA" id="ARBA00023136"/>
    </source>
</evidence>
<sequence>MSFLDIVFGSLLLYAAYKGLINGFFAELASLISLLLGVYVAVKFSDLATETLGRFVHWNPKTIQITAFFLTFILVVIGITLIAKALTKMASFAFLGWINKLGGAFVRVLKTVLIISVFLSLFERINYDNFFAKKETLDNSTFYRPIQKTSGFLFPTLEKWFVEMKKK</sequence>